<feature type="chain" id="PRO_5040262007" evidence="15">
    <location>
        <begin position="19"/>
        <end position="401"/>
    </location>
</feature>
<keyword evidence="8 14" id="KW-1133">Transmembrane helix</keyword>
<evidence type="ECO:0000256" key="9">
    <source>
        <dbReference type="ARBA" id="ARBA00023136"/>
    </source>
</evidence>
<comment type="similarity">
    <text evidence="2">Belongs to the G-protein coupled receptor Fz/Smo family.</text>
</comment>
<evidence type="ECO:0000256" key="14">
    <source>
        <dbReference type="SAM" id="Phobius"/>
    </source>
</evidence>
<keyword evidence="10 13" id="KW-1015">Disulfide bond</keyword>
<evidence type="ECO:0000256" key="2">
    <source>
        <dbReference type="ARBA" id="ARBA00008077"/>
    </source>
</evidence>
<feature type="signal peptide" evidence="15">
    <location>
        <begin position="1"/>
        <end position="18"/>
    </location>
</feature>
<dbReference type="InterPro" id="IPR036790">
    <property type="entry name" value="Frizzled_dom_sf"/>
</dbReference>
<dbReference type="Pfam" id="PF01392">
    <property type="entry name" value="Fz"/>
    <property type="match status" value="1"/>
</dbReference>
<evidence type="ECO:0000256" key="5">
    <source>
        <dbReference type="ARBA" id="ARBA00022687"/>
    </source>
</evidence>
<dbReference type="InterPro" id="IPR020067">
    <property type="entry name" value="Frizzled_dom"/>
</dbReference>
<feature type="disulfide bond" evidence="13">
    <location>
        <begin position="51"/>
        <end position="97"/>
    </location>
</feature>
<keyword evidence="12" id="KW-0325">Glycoprotein</keyword>
<comment type="caution">
    <text evidence="18">The sequence shown here is derived from an EMBL/GenBank/DDBJ whole genome shotgun (WGS) entry which is preliminary data.</text>
</comment>
<evidence type="ECO:0000313" key="18">
    <source>
        <dbReference type="EMBL" id="KAJ6647566.1"/>
    </source>
</evidence>
<dbReference type="SMART" id="SM00063">
    <property type="entry name" value="FRI"/>
    <property type="match status" value="1"/>
</dbReference>
<dbReference type="GO" id="GO:0042813">
    <property type="term" value="F:Wnt receptor activity"/>
    <property type="evidence" value="ECO:0007669"/>
    <property type="project" value="TreeGrafter"/>
</dbReference>
<keyword evidence="4" id="KW-1003">Cell membrane</keyword>
<keyword evidence="5" id="KW-0879">Wnt signaling pathway</keyword>
<feature type="disulfide bond" evidence="13">
    <location>
        <begin position="43"/>
        <end position="104"/>
    </location>
</feature>
<feature type="domain" description="G-protein coupled receptors family 2 profile 2" evidence="17">
    <location>
        <begin position="235"/>
        <end position="401"/>
    </location>
</feature>
<evidence type="ECO:0000313" key="19">
    <source>
        <dbReference type="Proteomes" id="UP001151699"/>
    </source>
</evidence>
<organism evidence="18 19">
    <name type="scientific">Pseudolycoriella hygida</name>
    <dbReference type="NCBI Taxonomy" id="35572"/>
    <lineage>
        <taxon>Eukaryota</taxon>
        <taxon>Metazoa</taxon>
        <taxon>Ecdysozoa</taxon>
        <taxon>Arthropoda</taxon>
        <taxon>Hexapoda</taxon>
        <taxon>Insecta</taxon>
        <taxon>Pterygota</taxon>
        <taxon>Neoptera</taxon>
        <taxon>Endopterygota</taxon>
        <taxon>Diptera</taxon>
        <taxon>Nematocera</taxon>
        <taxon>Sciaroidea</taxon>
        <taxon>Sciaridae</taxon>
        <taxon>Pseudolycoriella</taxon>
    </lineage>
</organism>
<dbReference type="GO" id="GO:0035567">
    <property type="term" value="P:non-canonical Wnt signaling pathway"/>
    <property type="evidence" value="ECO:0007669"/>
    <property type="project" value="TreeGrafter"/>
</dbReference>
<feature type="transmembrane region" description="Helical" evidence="14">
    <location>
        <begin position="237"/>
        <end position="259"/>
    </location>
</feature>
<keyword evidence="6 14" id="KW-0812">Transmembrane</keyword>
<evidence type="ECO:0000256" key="13">
    <source>
        <dbReference type="PROSITE-ProRule" id="PRU00090"/>
    </source>
</evidence>
<evidence type="ECO:0000259" key="17">
    <source>
        <dbReference type="PROSITE" id="PS50261"/>
    </source>
</evidence>
<evidence type="ECO:0000256" key="10">
    <source>
        <dbReference type="ARBA" id="ARBA00023157"/>
    </source>
</evidence>
<dbReference type="FunFam" id="1.10.2000.10:FF:000016">
    <property type="entry name" value="Frizzled"/>
    <property type="match status" value="1"/>
</dbReference>
<dbReference type="InterPro" id="IPR015526">
    <property type="entry name" value="Frizzled/SFRP"/>
</dbReference>
<evidence type="ECO:0000256" key="3">
    <source>
        <dbReference type="ARBA" id="ARBA00022473"/>
    </source>
</evidence>
<keyword evidence="11" id="KW-0675">Receptor</keyword>
<dbReference type="PANTHER" id="PTHR11309:SF47">
    <property type="entry name" value="FRIZZLED"/>
    <property type="match status" value="1"/>
</dbReference>
<evidence type="ECO:0000256" key="1">
    <source>
        <dbReference type="ARBA" id="ARBA00004651"/>
    </source>
</evidence>
<dbReference type="PROSITE" id="PS50038">
    <property type="entry name" value="FZ"/>
    <property type="match status" value="1"/>
</dbReference>
<evidence type="ECO:0000256" key="7">
    <source>
        <dbReference type="ARBA" id="ARBA00022729"/>
    </source>
</evidence>
<keyword evidence="19" id="KW-1185">Reference proteome</keyword>
<dbReference type="OrthoDB" id="10053709at2759"/>
<evidence type="ECO:0000256" key="12">
    <source>
        <dbReference type="ARBA" id="ARBA00023180"/>
    </source>
</evidence>
<protein>
    <submittedName>
        <fullName evidence="18">Frizzled</fullName>
    </submittedName>
</protein>
<dbReference type="PRINTS" id="PR00489">
    <property type="entry name" value="FRIZZLED"/>
</dbReference>
<evidence type="ECO:0000256" key="11">
    <source>
        <dbReference type="ARBA" id="ARBA00023170"/>
    </source>
</evidence>
<name>A0A9Q0NDN3_9DIPT</name>
<dbReference type="AlphaFoldDB" id="A0A9Q0NDN3"/>
<dbReference type="InterPro" id="IPR017981">
    <property type="entry name" value="GPCR_2-like_7TM"/>
</dbReference>
<sequence>MACTKSVFVLLFIGGVLLCYVHVSNCVEQRSVDNHDLYKDGKCEPITIPICMDIPYNLTIMPNILGHTQQNEAGHEVHQFAPLVKIDCSPDLQFFLCLVYVPLCTILDQPIPPCRSLCESARMCEHVMRTFDFEWPENLECSKFPESGGDQICVAQNTTNAAPTTTNVGTKLGLPHTRRPNGFVGPHRNMRFVCPVQLKTPPGLGYSLHIGGEEEKNCGAPCYGMFFAESERTVLRYWVGSWAAVCCASCLFTVLTFLIDRSRFRYPERAIVFLAICYLVVGCAFVAGLGAGDSVSCREPFPPPNRLRGLHMISTITQGHRQSTSCTILFMALYFCCMAAFAWWACLALAWFLAAGLKWGHEAIENKSHLFHLVAWAIPALQTISVLALGKVEALETFTDS</sequence>
<dbReference type="PROSITE" id="PS50261">
    <property type="entry name" value="G_PROTEIN_RECEP_F2_4"/>
    <property type="match status" value="1"/>
</dbReference>
<dbReference type="GO" id="GO:0060070">
    <property type="term" value="P:canonical Wnt signaling pathway"/>
    <property type="evidence" value="ECO:0007669"/>
    <property type="project" value="TreeGrafter"/>
</dbReference>
<dbReference type="SMART" id="SM01330">
    <property type="entry name" value="Frizzled"/>
    <property type="match status" value="1"/>
</dbReference>
<dbReference type="GO" id="GO:0005886">
    <property type="term" value="C:plasma membrane"/>
    <property type="evidence" value="ECO:0007669"/>
    <property type="project" value="UniProtKB-SubCell"/>
</dbReference>
<gene>
    <name evidence="18" type="primary">fz_0</name>
    <name evidence="18" type="ORF">Bhyg_02789</name>
</gene>
<keyword evidence="9 14" id="KW-0472">Membrane</keyword>
<dbReference type="Gene3D" id="1.10.2000.10">
    <property type="entry name" value="Frizzled cysteine-rich domain"/>
    <property type="match status" value="1"/>
</dbReference>
<dbReference type="GO" id="GO:0017147">
    <property type="term" value="F:Wnt-protein binding"/>
    <property type="evidence" value="ECO:0007669"/>
    <property type="project" value="TreeGrafter"/>
</dbReference>
<proteinExistence type="inferred from homology"/>
<dbReference type="EMBL" id="WJQU01000001">
    <property type="protein sequence ID" value="KAJ6647566.1"/>
    <property type="molecule type" value="Genomic_DNA"/>
</dbReference>
<accession>A0A9Q0NDN3</accession>
<evidence type="ECO:0000256" key="6">
    <source>
        <dbReference type="ARBA" id="ARBA00022692"/>
    </source>
</evidence>
<dbReference type="SUPFAM" id="SSF63501">
    <property type="entry name" value="Frizzled cysteine-rich domain"/>
    <property type="match status" value="1"/>
</dbReference>
<evidence type="ECO:0000256" key="4">
    <source>
        <dbReference type="ARBA" id="ARBA00022475"/>
    </source>
</evidence>
<keyword evidence="3" id="KW-0217">Developmental protein</keyword>
<evidence type="ECO:0000256" key="8">
    <source>
        <dbReference type="ARBA" id="ARBA00022989"/>
    </source>
</evidence>
<evidence type="ECO:0000259" key="16">
    <source>
        <dbReference type="PROSITE" id="PS50038"/>
    </source>
</evidence>
<dbReference type="InterPro" id="IPR000539">
    <property type="entry name" value="Frizzled/Smoothened_7TM"/>
</dbReference>
<keyword evidence="7 15" id="KW-0732">Signal</keyword>
<comment type="caution">
    <text evidence="13">Lacks conserved residue(s) required for the propagation of feature annotation.</text>
</comment>
<dbReference type="Gene3D" id="1.20.1070.10">
    <property type="entry name" value="Rhodopsin 7-helix transmembrane proteins"/>
    <property type="match status" value="1"/>
</dbReference>
<dbReference type="Pfam" id="PF01534">
    <property type="entry name" value="Frizzled"/>
    <property type="match status" value="1"/>
</dbReference>
<dbReference type="PANTHER" id="PTHR11309">
    <property type="entry name" value="FRIZZLED"/>
    <property type="match status" value="1"/>
</dbReference>
<dbReference type="Proteomes" id="UP001151699">
    <property type="component" value="Chromosome A"/>
</dbReference>
<reference evidence="18" key="1">
    <citation type="submission" date="2022-07" db="EMBL/GenBank/DDBJ databases">
        <authorList>
            <person name="Trinca V."/>
            <person name="Uliana J.V.C."/>
            <person name="Torres T.T."/>
            <person name="Ward R.J."/>
            <person name="Monesi N."/>
        </authorList>
    </citation>
    <scope>NUCLEOTIDE SEQUENCE</scope>
    <source>
        <strain evidence="18">HSMRA1968</strain>
        <tissue evidence="18">Whole embryos</tissue>
    </source>
</reference>
<feature type="domain" description="FZ" evidence="16">
    <location>
        <begin position="38"/>
        <end position="156"/>
    </location>
</feature>
<feature type="transmembrane region" description="Helical" evidence="14">
    <location>
        <begin position="271"/>
        <end position="291"/>
    </location>
</feature>
<comment type="subcellular location">
    <subcellularLocation>
        <location evidence="1">Cell membrane</location>
        <topology evidence="1">Multi-pass membrane protein</topology>
    </subcellularLocation>
</comment>
<feature type="transmembrane region" description="Helical" evidence="14">
    <location>
        <begin position="328"/>
        <end position="357"/>
    </location>
</feature>
<evidence type="ECO:0000256" key="15">
    <source>
        <dbReference type="SAM" id="SignalP"/>
    </source>
</evidence>